<keyword evidence="3" id="KW-1185">Reference proteome</keyword>
<sequence>MSKNASITEAQNGILERLIEAFETDIALPVRVGPKAFGSSMPDYIHTPAENFAREREDIAEGGQWKKDMVAAERRRTERRAKCSRERISRMEEAFDWIRRFIWDDDVRQVLLAYAEVKARGWDWSRYLTNRNRRNPQKKAWVKRTVQRWIVRSLQTIESNIHQSGAIWSLETGLQVAHDEAKHTGKSIRSGLRSWTSPEEMPAA</sequence>
<organism evidence="2 3">
    <name type="scientific">Agrobacterium deltaense NCPPB 1641</name>
    <dbReference type="NCBI Taxonomy" id="1183425"/>
    <lineage>
        <taxon>Bacteria</taxon>
        <taxon>Pseudomonadati</taxon>
        <taxon>Pseudomonadota</taxon>
        <taxon>Alphaproteobacteria</taxon>
        <taxon>Hyphomicrobiales</taxon>
        <taxon>Rhizobiaceae</taxon>
        <taxon>Rhizobium/Agrobacterium group</taxon>
        <taxon>Agrobacterium</taxon>
    </lineage>
</organism>
<dbReference type="AlphaFoldDB" id="A0A1S7TW68"/>
<evidence type="ECO:0000313" key="2">
    <source>
        <dbReference type="EMBL" id="CVI58806.1"/>
    </source>
</evidence>
<name>A0A1S7TW68_9HYPH</name>
<dbReference type="EMBL" id="FCNP01000033">
    <property type="protein sequence ID" value="CVI58806.1"/>
    <property type="molecule type" value="Genomic_DNA"/>
</dbReference>
<comment type="caution">
    <text evidence="2">The sequence shown here is derived from an EMBL/GenBank/DDBJ whole genome shotgun (WGS) entry which is preliminary data.</text>
</comment>
<feature type="region of interest" description="Disordered" evidence="1">
    <location>
        <begin position="181"/>
        <end position="204"/>
    </location>
</feature>
<proteinExistence type="predicted"/>
<evidence type="ECO:0000256" key="1">
    <source>
        <dbReference type="SAM" id="MobiDB-lite"/>
    </source>
</evidence>
<dbReference type="Proteomes" id="UP000192140">
    <property type="component" value="Unassembled WGS sequence"/>
</dbReference>
<dbReference type="RefSeq" id="WP_080854115.1">
    <property type="nucleotide sequence ID" value="NZ_LT009776.1"/>
</dbReference>
<evidence type="ECO:0000313" key="3">
    <source>
        <dbReference type="Proteomes" id="UP000192140"/>
    </source>
</evidence>
<reference evidence="2" key="1">
    <citation type="submission" date="2016-01" db="EMBL/GenBank/DDBJ databases">
        <authorList>
            <person name="Regsiter A."/>
            <person name="william w."/>
        </authorList>
    </citation>
    <scope>NUCLEOTIDE SEQUENCE</scope>
    <source>
        <strain evidence="2">NCPPB 1641</strain>
    </source>
</reference>
<protein>
    <submittedName>
        <fullName evidence="2">Uncharacterized protein</fullName>
    </submittedName>
</protein>
<accession>A0A1S7TW68</accession>
<gene>
    <name evidence="2" type="ORF">AGR7A_Lc120266</name>
</gene>